<reference evidence="3" key="3">
    <citation type="submission" date="2018-10" db="EMBL/GenBank/DDBJ databases">
        <authorList>
            <person name="Hovde B."/>
            <person name="Zhang X."/>
        </authorList>
    </citation>
    <scope>NUCLEOTIDE SEQUENCE [LARGE SCALE GENOMIC DNA]</scope>
    <source>
        <strain evidence="3">UTEX 25</strain>
    </source>
</reference>
<accession>A0A087SPE2</accession>
<dbReference type="eggNOG" id="ENOG502QVK7">
    <property type="taxonomic scope" value="Eukaryota"/>
</dbReference>
<dbReference type="InterPro" id="IPR016123">
    <property type="entry name" value="Mog1/PsbP_a/b/a-sand"/>
</dbReference>
<organism evidence="2 4">
    <name type="scientific">Auxenochlorella protothecoides</name>
    <name type="common">Green microalga</name>
    <name type="synonym">Chlorella protothecoides</name>
    <dbReference type="NCBI Taxonomy" id="3075"/>
    <lineage>
        <taxon>Eukaryota</taxon>
        <taxon>Viridiplantae</taxon>
        <taxon>Chlorophyta</taxon>
        <taxon>core chlorophytes</taxon>
        <taxon>Trebouxiophyceae</taxon>
        <taxon>Chlorellales</taxon>
        <taxon>Chlorellaceae</taxon>
        <taxon>Auxenochlorella</taxon>
    </lineage>
</organism>
<dbReference type="GO" id="GO:0005509">
    <property type="term" value="F:calcium ion binding"/>
    <property type="evidence" value="ECO:0007669"/>
    <property type="project" value="InterPro"/>
</dbReference>
<dbReference type="PANTHER" id="PTHR31407">
    <property type="match status" value="1"/>
</dbReference>
<dbReference type="InterPro" id="IPR002683">
    <property type="entry name" value="PsbP_C"/>
</dbReference>
<dbReference type="Pfam" id="PF01789">
    <property type="entry name" value="PsbP"/>
    <property type="match status" value="1"/>
</dbReference>
<dbReference type="GeneID" id="23612246"/>
<sequence length="132" mass="14093">MFQDAAASSNTLGVSILPVRIQSLEQFGSLRDVETRILAAERAKESTMSTAMLSSSVRGSPPNTTYEFEYEVDSTRGKKRLLAAVTVAGSKLHILNASVGCGKGETATCAPLEADLQRLRRAIASFDVDRGA</sequence>
<evidence type="ECO:0000313" key="3">
    <source>
        <dbReference type="EMBL" id="RMZ53920.1"/>
    </source>
</evidence>
<dbReference type="Proteomes" id="UP000028924">
    <property type="component" value="Unassembled WGS sequence"/>
</dbReference>
<gene>
    <name evidence="3" type="ORF">APUTEX25_004945</name>
    <name evidence="2" type="ORF">F751_0855</name>
</gene>
<proteinExistence type="predicted"/>
<dbReference type="Proteomes" id="UP000279271">
    <property type="component" value="Unassembled WGS sequence"/>
</dbReference>
<dbReference type="PANTHER" id="PTHR31407:SF3">
    <property type="entry name" value="PSBP DOMAIN-CONTAINING PROTEIN 2, CHLOROPLASTIC"/>
    <property type="match status" value="1"/>
</dbReference>
<protein>
    <submittedName>
        <fullName evidence="2">PsbP domain-containing protein 2, chloroplastic</fullName>
    </submittedName>
</protein>
<evidence type="ECO:0000313" key="5">
    <source>
        <dbReference type="Proteomes" id="UP000279271"/>
    </source>
</evidence>
<reference evidence="5" key="2">
    <citation type="journal article" date="2018" name="Algal Res.">
        <title>Characterization of plant carbon substrate utilization by Auxenochlorella protothecoides.</title>
        <authorList>
            <person name="Vogler B.W."/>
            <person name="Starkenburg S.R."/>
            <person name="Sudasinghe N."/>
            <person name="Schambach J.Y."/>
            <person name="Rollin J.A."/>
            <person name="Pattathil S."/>
            <person name="Barry A.N."/>
        </authorList>
    </citation>
    <scope>NUCLEOTIDE SEQUENCE [LARGE SCALE GENOMIC DNA]</scope>
    <source>
        <strain evidence="5">UTEX 25</strain>
    </source>
</reference>
<dbReference type="SUPFAM" id="SSF55724">
    <property type="entry name" value="Mog1p/PsbP-like"/>
    <property type="match status" value="1"/>
</dbReference>
<reference evidence="2 4" key="1">
    <citation type="journal article" date="2014" name="BMC Genomics">
        <title>Oil accumulation mechanisms of the oleaginous microalga Chlorella protothecoides revealed through its genome, transcriptomes, and proteomes.</title>
        <authorList>
            <person name="Gao C."/>
            <person name="Wang Y."/>
            <person name="Shen Y."/>
            <person name="Yan D."/>
            <person name="He X."/>
            <person name="Dai J."/>
            <person name="Wu Q."/>
        </authorList>
    </citation>
    <scope>NUCLEOTIDE SEQUENCE [LARGE SCALE GENOMIC DNA]</scope>
    <source>
        <strain evidence="2 4">0710</strain>
    </source>
</reference>
<dbReference type="Gene3D" id="3.40.1000.10">
    <property type="entry name" value="Mog1/PsbP, alpha/beta/alpha sandwich"/>
    <property type="match status" value="1"/>
</dbReference>
<reference evidence="3" key="4">
    <citation type="submission" date="2018-11" db="EMBL/GenBank/DDBJ databases">
        <title>Characterization of plant carbon substrate utilization by Auxenochlorella protothecoides.</title>
        <authorList>
            <person name="Vogler B.W."/>
            <person name="Starkenburg S.R."/>
            <person name="Sudasinghe N."/>
            <person name="Schambach J.Y."/>
            <person name="Rollin J.A."/>
            <person name="Pattathil S."/>
            <person name="Barry A.N."/>
        </authorList>
    </citation>
    <scope>NUCLEOTIDE SEQUENCE [LARGE SCALE GENOMIC DNA]</scope>
    <source>
        <strain evidence="3">UTEX 25</strain>
    </source>
</reference>
<dbReference type="STRING" id="3075.A0A087SPE2"/>
<evidence type="ECO:0000313" key="2">
    <source>
        <dbReference type="EMBL" id="KFM27596.1"/>
    </source>
</evidence>
<dbReference type="GO" id="GO:0019898">
    <property type="term" value="C:extrinsic component of membrane"/>
    <property type="evidence" value="ECO:0007669"/>
    <property type="project" value="InterPro"/>
</dbReference>
<dbReference type="GO" id="GO:0009654">
    <property type="term" value="C:photosystem II oxygen evolving complex"/>
    <property type="evidence" value="ECO:0007669"/>
    <property type="project" value="InterPro"/>
</dbReference>
<dbReference type="OrthoDB" id="2020701at2759"/>
<keyword evidence="4" id="KW-1185">Reference proteome</keyword>
<dbReference type="KEGG" id="apro:F751_0855"/>
<evidence type="ECO:0000313" key="4">
    <source>
        <dbReference type="Proteomes" id="UP000028924"/>
    </source>
</evidence>
<dbReference type="EMBL" id="KL662152">
    <property type="protein sequence ID" value="KFM27596.1"/>
    <property type="molecule type" value="Genomic_DNA"/>
</dbReference>
<dbReference type="AlphaFoldDB" id="A0A087SPE2"/>
<feature type="domain" description="PsbP C-terminal" evidence="1">
    <location>
        <begin position="1"/>
        <end position="103"/>
    </location>
</feature>
<evidence type="ECO:0000259" key="1">
    <source>
        <dbReference type="Pfam" id="PF01789"/>
    </source>
</evidence>
<name>A0A087SPE2_AUXPR</name>
<dbReference type="RefSeq" id="XP_011400579.1">
    <property type="nucleotide sequence ID" value="XM_011402277.1"/>
</dbReference>
<dbReference type="EMBL" id="QOKY01000185">
    <property type="protein sequence ID" value="RMZ53920.1"/>
    <property type="molecule type" value="Genomic_DNA"/>
</dbReference>
<dbReference type="GO" id="GO:0015979">
    <property type="term" value="P:photosynthesis"/>
    <property type="evidence" value="ECO:0007669"/>
    <property type="project" value="InterPro"/>
</dbReference>